<dbReference type="InterPro" id="IPR032675">
    <property type="entry name" value="LRR_dom_sf"/>
</dbReference>
<name>A0A9Q0DZC4_9TELE</name>
<dbReference type="Proteomes" id="UP001148018">
    <property type="component" value="Unassembled WGS sequence"/>
</dbReference>
<dbReference type="SUPFAM" id="SSF52058">
    <property type="entry name" value="L domain-like"/>
    <property type="match status" value="1"/>
</dbReference>
<dbReference type="InterPro" id="IPR040091">
    <property type="entry name" value="LRRC56"/>
</dbReference>
<feature type="region of interest" description="Disordered" evidence="1">
    <location>
        <begin position="261"/>
        <end position="290"/>
    </location>
</feature>
<dbReference type="AlphaFoldDB" id="A0A9Q0DZC4"/>
<evidence type="ECO:0008006" key="4">
    <source>
        <dbReference type="Google" id="ProtNLM"/>
    </source>
</evidence>
<feature type="compositionally biased region" description="Basic and acidic residues" evidence="1">
    <location>
        <begin position="281"/>
        <end position="290"/>
    </location>
</feature>
<sequence length="490" mass="53687">MESGCEGPLAQKCLGRAVRVTEMVGPGALNPAPAKYEDLTVEIPLSPAMLRSVCGTEDLSQITSLEICIDTRQCTLGNIGAYLPRLVELKLNNSTMVSVRDLGSTLAHLQVLWLSRCGLRDLDGIIPFTHLQELYMAYNGVSDLSQLSMLDQLQVLDAEGNDVDDLVQVQNLALCSQLHTLSLEGNPVCALPHPTASQGLEYSYRVAVRELVPQLRYLDDVRVEEAGPGSISSTMGDEWSGKILFCGNPVQALRARREKLRTAPASPWGPPPRPPLYVPEHTYDLEEPGRGERSDVLADLCAWREQHAKRLQLIEEERRPEVLKVDHGDEEDDDDDDEEEEDDDDDDDDDDDEEDLGDESSEECEDQPQREALSSPDMARLLTPLPPTSPSSSSSSYGLLPGCHGDPQAPGVRTQRLRLLPASRGTLGVSGDIRQQEESGTPRAGPGLWAPRGLEEGRPMGNTPPGSPRALTAPVPPTTRPLARRHRNQQ</sequence>
<feature type="compositionally biased region" description="Acidic residues" evidence="1">
    <location>
        <begin position="328"/>
        <end position="366"/>
    </location>
</feature>
<feature type="compositionally biased region" description="Low complexity" evidence="1">
    <location>
        <begin position="390"/>
        <end position="402"/>
    </location>
</feature>
<dbReference type="PANTHER" id="PTHR22708">
    <property type="entry name" value="LEUCINE-RICH REPEAT-CONTAINING PROTEIN 56"/>
    <property type="match status" value="1"/>
</dbReference>
<proteinExistence type="predicted"/>
<protein>
    <recommendedName>
        <fullName evidence="4">Leucine-rich repeat-containing protein 56</fullName>
    </recommendedName>
</protein>
<dbReference type="OrthoDB" id="676979at2759"/>
<dbReference type="EMBL" id="JANIIK010000110">
    <property type="protein sequence ID" value="KAJ3597194.1"/>
    <property type="molecule type" value="Genomic_DNA"/>
</dbReference>
<evidence type="ECO:0000313" key="2">
    <source>
        <dbReference type="EMBL" id="KAJ3597194.1"/>
    </source>
</evidence>
<keyword evidence="3" id="KW-1185">Reference proteome</keyword>
<reference evidence="2" key="1">
    <citation type="submission" date="2022-07" db="EMBL/GenBank/DDBJ databases">
        <title>Chromosome-level genome of Muraenolepis orangiensis.</title>
        <authorList>
            <person name="Kim J."/>
        </authorList>
    </citation>
    <scope>NUCLEOTIDE SEQUENCE</scope>
    <source>
        <strain evidence="2">KU_S4_2022</strain>
        <tissue evidence="2">Muscle</tissue>
    </source>
</reference>
<accession>A0A9Q0DZC4</accession>
<comment type="caution">
    <text evidence="2">The sequence shown here is derived from an EMBL/GenBank/DDBJ whole genome shotgun (WGS) entry which is preliminary data.</text>
</comment>
<feature type="region of interest" description="Disordered" evidence="1">
    <location>
        <begin position="320"/>
        <end position="490"/>
    </location>
</feature>
<dbReference type="PROSITE" id="PS51450">
    <property type="entry name" value="LRR"/>
    <property type="match status" value="1"/>
</dbReference>
<feature type="compositionally biased region" description="Pro residues" evidence="1">
    <location>
        <begin position="267"/>
        <end position="277"/>
    </location>
</feature>
<dbReference type="InterPro" id="IPR001611">
    <property type="entry name" value="Leu-rich_rpt"/>
</dbReference>
<evidence type="ECO:0000256" key="1">
    <source>
        <dbReference type="SAM" id="MobiDB-lite"/>
    </source>
</evidence>
<dbReference type="PANTHER" id="PTHR22708:SF0">
    <property type="entry name" value="LEUCINE-RICH REPEAT-CONTAINING PROTEIN 56"/>
    <property type="match status" value="1"/>
</dbReference>
<evidence type="ECO:0000313" key="3">
    <source>
        <dbReference type="Proteomes" id="UP001148018"/>
    </source>
</evidence>
<dbReference type="Gene3D" id="3.80.10.10">
    <property type="entry name" value="Ribonuclease Inhibitor"/>
    <property type="match status" value="1"/>
</dbReference>
<organism evidence="2 3">
    <name type="scientific">Muraenolepis orangiensis</name>
    <name type="common">Patagonian moray cod</name>
    <dbReference type="NCBI Taxonomy" id="630683"/>
    <lineage>
        <taxon>Eukaryota</taxon>
        <taxon>Metazoa</taxon>
        <taxon>Chordata</taxon>
        <taxon>Craniata</taxon>
        <taxon>Vertebrata</taxon>
        <taxon>Euteleostomi</taxon>
        <taxon>Actinopterygii</taxon>
        <taxon>Neopterygii</taxon>
        <taxon>Teleostei</taxon>
        <taxon>Neoteleostei</taxon>
        <taxon>Acanthomorphata</taxon>
        <taxon>Zeiogadaria</taxon>
        <taxon>Gadariae</taxon>
        <taxon>Gadiformes</taxon>
        <taxon>Muraenolepidoidei</taxon>
        <taxon>Muraenolepididae</taxon>
        <taxon>Muraenolepis</taxon>
    </lineage>
</organism>
<gene>
    <name evidence="2" type="ORF">NHX12_003594</name>
</gene>